<evidence type="ECO:0000313" key="4">
    <source>
        <dbReference type="EMBL" id="KAK2163398.1"/>
    </source>
</evidence>
<comment type="caution">
    <text evidence="4">The sequence shown here is derived from an EMBL/GenBank/DDBJ whole genome shotgun (WGS) entry which is preliminary data.</text>
</comment>
<dbReference type="InterPro" id="IPR034753">
    <property type="entry name" value="hSac2"/>
</dbReference>
<dbReference type="GO" id="GO:0005769">
    <property type="term" value="C:early endosome"/>
    <property type="evidence" value="ECO:0007669"/>
    <property type="project" value="TreeGrafter"/>
</dbReference>
<evidence type="ECO:0000259" key="3">
    <source>
        <dbReference type="PROSITE" id="PS51791"/>
    </source>
</evidence>
<dbReference type="GO" id="GO:2001135">
    <property type="term" value="P:regulation of endocytic recycling"/>
    <property type="evidence" value="ECO:0007669"/>
    <property type="project" value="TreeGrafter"/>
</dbReference>
<sequence length="982" mass="111597">MFFSSSVCQPRDAIAQLGVCSIYERPSAQDLVLQLDGPSNDDAENQAAFMKHFQDQVHHYSRVIAINVVDNSGKEKIIADTFLKHILLYNSPDLMYVAFDFHEYCRGMRFENVNILTENILDVIRDMRYCWVDQSGVICDQRGVFRVNCLDCLDRTNVVQSAIARIVLEIQCRKLGLLAPDEPLPHNIRILYQQLWANTGDVISRQYAGTAALKEITFLYHRGFVMVAFCGLCFILFPVPELVLYCAANIRAECKQNNSSLTLTSSDVDSSRITDVQCTFIFLEFMWDVLNFTTLKMGDYTRTGERNFSGLMKDGMNSASRYYINRVKDVYRQAAIDLMLGNPITEYFTALTSAKQVAPGEEDEAVLVEKEENMKTLIDECKKMLIIEPEACLGGWGLIDCDPITGDPTQQDMDVVLLLSQQAYYVARYDDEADQITSYQKVALTALQKIEIGMCMDEGPTPAVFKSKHICIRLFYTHQGEPGYFHTFCTTNTRLFNNIVITIKNEEESKESLQAICESFSAAKKLTCNEDLMVELVKLERKRSKLPPNVIDITSKAQLQLEPERTDTSPGHLNVLNNRLRSRNSRIIMSRIGKTIAVLNPVRKMKLSRFRRKVPFMPAVWYSKSEEEEAEGADGEPMERARILRGERVITKPFVEVSSHDAVSELTASKLPMAIQDVDIDTALDEDSDSELSDYQMASQTKEDHMVLVSCGLLMVSGMRVLETLSEGLTTPGWGLADDEREVTKEDLAILLGKYREILHTNDLSDMTMKHRSMSVDVSDEKEMQRTWKRSPAREIVRENRIQLIEGINMRAGRSNEILLTSQLSEENVGTNLLKETCDAEEIDVFAAVSATHQTSPGEEQLAEEHESWISINIAKHTETQSQVEVREAKKQLHHSCMKMSFSEGSLAATYHMDVEEMTVDLDEFEMDDYPRVSALSRLKGKMMTSMPSPQGRSHHQERIARHNRMKSQLRFQECQTKILLL</sequence>
<dbReference type="AlphaFoldDB" id="A0AAD9K1W0"/>
<accession>A0AAD9K1W0</accession>
<name>A0AAD9K1W0_9ANNE</name>
<dbReference type="GO" id="GO:0043812">
    <property type="term" value="F:phosphatidylinositol-4-phosphate phosphatase activity"/>
    <property type="evidence" value="ECO:0007669"/>
    <property type="project" value="TreeGrafter"/>
</dbReference>
<proteinExistence type="predicted"/>
<feature type="region of interest" description="Disordered" evidence="1">
    <location>
        <begin position="943"/>
        <end position="967"/>
    </location>
</feature>
<dbReference type="PANTHER" id="PTHR45662:SF8">
    <property type="entry name" value="PHOSPHATIDYLINOSITIDE PHOSPHATASE SAC2"/>
    <property type="match status" value="1"/>
</dbReference>
<feature type="domain" description="SAC" evidence="2">
    <location>
        <begin position="39"/>
        <end position="209"/>
    </location>
</feature>
<dbReference type="Proteomes" id="UP001208570">
    <property type="component" value="Unassembled WGS sequence"/>
</dbReference>
<keyword evidence="5" id="KW-1185">Reference proteome</keyword>
<dbReference type="PROSITE" id="PS50275">
    <property type="entry name" value="SAC"/>
    <property type="match status" value="1"/>
</dbReference>
<dbReference type="EMBL" id="JAODUP010000080">
    <property type="protein sequence ID" value="KAK2163398.1"/>
    <property type="molecule type" value="Genomic_DNA"/>
</dbReference>
<reference evidence="4" key="1">
    <citation type="journal article" date="2023" name="Mol. Biol. Evol.">
        <title>Third-Generation Sequencing Reveals the Adaptive Role of the Epigenome in Three Deep-Sea Polychaetes.</title>
        <authorList>
            <person name="Perez M."/>
            <person name="Aroh O."/>
            <person name="Sun Y."/>
            <person name="Lan Y."/>
            <person name="Juniper S.K."/>
            <person name="Young C.R."/>
            <person name="Angers B."/>
            <person name="Qian P.Y."/>
        </authorList>
    </citation>
    <scope>NUCLEOTIDE SEQUENCE</scope>
    <source>
        <strain evidence="4">P08H-3</strain>
    </source>
</reference>
<dbReference type="GO" id="GO:0046856">
    <property type="term" value="P:phosphatidylinositol dephosphorylation"/>
    <property type="evidence" value="ECO:0007669"/>
    <property type="project" value="TreeGrafter"/>
</dbReference>
<dbReference type="Pfam" id="PF12456">
    <property type="entry name" value="hSac2"/>
    <property type="match status" value="1"/>
</dbReference>
<gene>
    <name evidence="4" type="ORF">LSH36_80g04014</name>
</gene>
<evidence type="ECO:0008006" key="6">
    <source>
        <dbReference type="Google" id="ProtNLM"/>
    </source>
</evidence>
<evidence type="ECO:0000256" key="1">
    <source>
        <dbReference type="SAM" id="MobiDB-lite"/>
    </source>
</evidence>
<dbReference type="InterPro" id="IPR002013">
    <property type="entry name" value="SAC_dom"/>
</dbReference>
<dbReference type="GO" id="GO:0045334">
    <property type="term" value="C:clathrin-coated endocytic vesicle"/>
    <property type="evidence" value="ECO:0007669"/>
    <property type="project" value="TreeGrafter"/>
</dbReference>
<evidence type="ECO:0000313" key="5">
    <source>
        <dbReference type="Proteomes" id="UP001208570"/>
    </source>
</evidence>
<dbReference type="Pfam" id="PF02383">
    <property type="entry name" value="Syja_N"/>
    <property type="match status" value="1"/>
</dbReference>
<dbReference type="InterPro" id="IPR022158">
    <property type="entry name" value="Inositol_phosphatase"/>
</dbReference>
<organism evidence="4 5">
    <name type="scientific">Paralvinella palmiformis</name>
    <dbReference type="NCBI Taxonomy" id="53620"/>
    <lineage>
        <taxon>Eukaryota</taxon>
        <taxon>Metazoa</taxon>
        <taxon>Spiralia</taxon>
        <taxon>Lophotrochozoa</taxon>
        <taxon>Annelida</taxon>
        <taxon>Polychaeta</taxon>
        <taxon>Sedentaria</taxon>
        <taxon>Canalipalpata</taxon>
        <taxon>Terebellida</taxon>
        <taxon>Terebelliformia</taxon>
        <taxon>Alvinellidae</taxon>
        <taxon>Paralvinella</taxon>
    </lineage>
</organism>
<feature type="domain" description="HSac2" evidence="3">
    <location>
        <begin position="368"/>
        <end position="533"/>
    </location>
</feature>
<evidence type="ECO:0000259" key="2">
    <source>
        <dbReference type="PROSITE" id="PS50275"/>
    </source>
</evidence>
<protein>
    <recommendedName>
        <fullName evidence="6">Phosphatidylinositide phosphatase SAC2</fullName>
    </recommendedName>
</protein>
<dbReference type="PROSITE" id="PS51791">
    <property type="entry name" value="HSAC2"/>
    <property type="match status" value="1"/>
</dbReference>
<dbReference type="PANTHER" id="PTHR45662">
    <property type="entry name" value="PHOSPHATIDYLINOSITIDE PHOSPHATASE SAC1"/>
    <property type="match status" value="1"/>
</dbReference>